<keyword evidence="2" id="KW-1185">Reference proteome</keyword>
<sequence>MLFLYHNNDKLCTVYAISKRDCLLQVSASCRVGTLQKRNLQFAGRIPEMKNRRWILPRYTFLVGADSFCAL</sequence>
<dbReference type="VEuPathDB" id="PiroplasmaDB:BBBOND_0400270"/>
<accession>A0A061DEM4</accession>
<dbReference type="AlphaFoldDB" id="A0A061DEM4"/>
<reference evidence="2" key="1">
    <citation type="journal article" date="2014" name="Nucleic Acids Res.">
        <title>The evolutionary dynamics of variant antigen genes in Babesia reveal a history of genomic innovation underlying host-parasite interaction.</title>
        <authorList>
            <person name="Jackson A.P."/>
            <person name="Otto T.D."/>
            <person name="Darby A."/>
            <person name="Ramaprasad A."/>
            <person name="Xia D."/>
            <person name="Echaide I.E."/>
            <person name="Farber M."/>
            <person name="Gahlot S."/>
            <person name="Gamble J."/>
            <person name="Gupta D."/>
            <person name="Gupta Y."/>
            <person name="Jackson L."/>
            <person name="Malandrin L."/>
            <person name="Malas T.B."/>
            <person name="Moussa E."/>
            <person name="Nair M."/>
            <person name="Reid A.J."/>
            <person name="Sanders M."/>
            <person name="Sharma J."/>
            <person name="Tracey A."/>
            <person name="Quail M.A."/>
            <person name="Weir W."/>
            <person name="Wastling J.M."/>
            <person name="Hall N."/>
            <person name="Willadsen P."/>
            <person name="Lingelbach K."/>
            <person name="Shiels B."/>
            <person name="Tait A."/>
            <person name="Berriman M."/>
            <person name="Allred D.R."/>
            <person name="Pain A."/>
        </authorList>
    </citation>
    <scope>NUCLEOTIDE SEQUENCE [LARGE SCALE GENOMIC DNA]</scope>
    <source>
        <strain evidence="2">Bond</strain>
    </source>
</reference>
<dbReference type="Proteomes" id="UP000033188">
    <property type="component" value="Chromosome 4"/>
</dbReference>
<evidence type="ECO:0000313" key="2">
    <source>
        <dbReference type="Proteomes" id="UP000033188"/>
    </source>
</evidence>
<dbReference type="GeneID" id="24566076"/>
<name>A0A061DEM4_BABBI</name>
<dbReference type="RefSeq" id="XP_012769721.1">
    <property type="nucleotide sequence ID" value="XM_012914267.1"/>
</dbReference>
<dbReference type="KEGG" id="bbig:BBBOND_0400270"/>
<dbReference type="EMBL" id="LK391710">
    <property type="protein sequence ID" value="CDR97535.1"/>
    <property type="molecule type" value="Genomic_DNA"/>
</dbReference>
<organism evidence="1 2">
    <name type="scientific">Babesia bigemina</name>
    <dbReference type="NCBI Taxonomy" id="5866"/>
    <lineage>
        <taxon>Eukaryota</taxon>
        <taxon>Sar</taxon>
        <taxon>Alveolata</taxon>
        <taxon>Apicomplexa</taxon>
        <taxon>Aconoidasida</taxon>
        <taxon>Piroplasmida</taxon>
        <taxon>Babesiidae</taxon>
        <taxon>Babesia</taxon>
    </lineage>
</organism>
<evidence type="ECO:0000313" key="1">
    <source>
        <dbReference type="EMBL" id="CDR97535.1"/>
    </source>
</evidence>
<gene>
    <name evidence="1" type="ORF">BBBOND_0400270</name>
</gene>
<proteinExistence type="predicted"/>
<protein>
    <submittedName>
        <fullName evidence="1">Uncharacterized protein</fullName>
    </submittedName>
</protein>